<evidence type="ECO:0000256" key="1">
    <source>
        <dbReference type="ARBA" id="ARBA00004571"/>
    </source>
</evidence>
<evidence type="ECO:0000259" key="12">
    <source>
        <dbReference type="Pfam" id="PF13954"/>
    </source>
</evidence>
<dbReference type="Pfam" id="PF13954">
    <property type="entry name" value="PapC_N"/>
    <property type="match status" value="1"/>
</dbReference>
<keyword evidence="9" id="KW-1029">Fimbrium biogenesis</keyword>
<keyword evidence="3 9" id="KW-0813">Transport</keyword>
<evidence type="ECO:0000256" key="6">
    <source>
        <dbReference type="ARBA" id="ARBA00022729"/>
    </source>
</evidence>
<evidence type="ECO:0000256" key="5">
    <source>
        <dbReference type="ARBA" id="ARBA00022692"/>
    </source>
</evidence>
<name>A0A6J5DH40_9BURK</name>
<dbReference type="Gene3D" id="2.60.40.2610">
    <property type="entry name" value="Outer membrane usher protein FimD, plug domain"/>
    <property type="match status" value="1"/>
</dbReference>
<feature type="signal peptide" evidence="10">
    <location>
        <begin position="1"/>
        <end position="29"/>
    </location>
</feature>
<dbReference type="InterPro" id="IPR025949">
    <property type="entry name" value="PapC-like_C"/>
</dbReference>
<dbReference type="Gene3D" id="2.60.40.3110">
    <property type="match status" value="1"/>
</dbReference>
<dbReference type="Pfam" id="PF00577">
    <property type="entry name" value="Usher"/>
    <property type="match status" value="1"/>
</dbReference>
<dbReference type="GO" id="GO:0009297">
    <property type="term" value="P:pilus assembly"/>
    <property type="evidence" value="ECO:0007669"/>
    <property type="project" value="InterPro"/>
</dbReference>
<evidence type="ECO:0000256" key="3">
    <source>
        <dbReference type="ARBA" id="ARBA00022448"/>
    </source>
</evidence>
<evidence type="ECO:0000313" key="14">
    <source>
        <dbReference type="Proteomes" id="UP000494329"/>
    </source>
</evidence>
<evidence type="ECO:0000256" key="8">
    <source>
        <dbReference type="ARBA" id="ARBA00023237"/>
    </source>
</evidence>
<accession>A0A6J5DH40</accession>
<sequence>MRHPTPKHLRLRPCCAVALSLCAATCADASAPAGDVQVGVVQFNDQFFQRPGAPKVDVSRFEKGNPSLPGTYRVDLYVNQTWTGRVQVTLRQIGADPANVAPCFDRELLEQVGVDLGKLSAQATASLTAQQADANACLIFADLVDGGHAHFDNGEQRLDVELPQAAMLRQVRGYVDPRYWDDGVPAAMLQYNANVYRFDSGNLASTRGYIGLLGGANVGAWRLRHNGNLTTDTVGGTHYQSVQTSLERAIVPLKSRLTIGDAFTDGALFDSVGFRGVRLATDDQMYPESQRGYAPVVRGIANSNAQVQIRQNGNIIYTGNVPAGPFEISDLYPTGYGGDLEVIVTEADGSVHVSRVPYASAVNAVRAGITRFGVTAGEYRDPTVPDKPLLVQGTVQHGFSNLVTGYAGVTLARGYLAAVTGMALNTRFGAFGFDITQADTRLANGQSRNGQSVRIAYSKLIDPTGTNVSVAAYRYSSSGYLGLQDAMQLRSLQERGQGDSLMSGIPRGLLQITINQNLPAGFGSFYLTGSSQDYWDRGRRDTQFQAGYTNNLRRINYSISLSRQLDLTLGRWDNRVMLTVGIPLGFGSHAPYLSSSVQRDSRDTTDAQASLTGALGVDNAATYGVNVGYDAAGGTSAATNVGGNATYVAPVATLTGSASKGTGYTQYGAGMSGGVVAYGGGVAFAPSMGDTVAIVEAKGASGARITNSSGLRVDPWGHAIVSNLQPFENNEIDIDPKGLPMSVELKSSTERVAPTQGAIVRLTFETEGGGRSVLMRASFADGRPLPFGAQVSDASGASVGTVAQAGRIVLRGLRTDSGELRVKWGDAADQQCRLPYALPPAAGGKTNWTAVDAACSTN</sequence>
<evidence type="ECO:0000256" key="7">
    <source>
        <dbReference type="ARBA" id="ARBA00023136"/>
    </source>
</evidence>
<evidence type="ECO:0000259" key="11">
    <source>
        <dbReference type="Pfam" id="PF13953"/>
    </source>
</evidence>
<dbReference type="InterPro" id="IPR037224">
    <property type="entry name" value="PapC_N_sf"/>
</dbReference>
<keyword evidence="5 9" id="KW-0812">Transmembrane</keyword>
<dbReference type="GO" id="GO:0015473">
    <property type="term" value="F:fimbrial usher porin activity"/>
    <property type="evidence" value="ECO:0007669"/>
    <property type="project" value="InterPro"/>
</dbReference>
<dbReference type="AlphaFoldDB" id="A0A6J5DH40"/>
<feature type="domain" description="PapC-like C-terminal" evidence="11">
    <location>
        <begin position="774"/>
        <end position="840"/>
    </location>
</feature>
<evidence type="ECO:0000256" key="9">
    <source>
        <dbReference type="RuleBase" id="RU003884"/>
    </source>
</evidence>
<proteinExistence type="inferred from homology"/>
<dbReference type="PROSITE" id="PS01151">
    <property type="entry name" value="FIMBRIAL_USHER"/>
    <property type="match status" value="1"/>
</dbReference>
<feature type="domain" description="PapC N-terminal" evidence="12">
    <location>
        <begin position="42"/>
        <end position="194"/>
    </location>
</feature>
<gene>
    <name evidence="13" type="primary">htrE_1</name>
    <name evidence="13" type="ORF">LMG29739_01765</name>
</gene>
<dbReference type="Gene3D" id="2.60.40.2070">
    <property type="match status" value="1"/>
</dbReference>
<dbReference type="RefSeq" id="WP_175110501.1">
    <property type="nucleotide sequence ID" value="NZ_CADIKF010000010.1"/>
</dbReference>
<dbReference type="FunFam" id="2.60.40.3110:FF:000001">
    <property type="entry name" value="Putative fimbrial outer membrane usher"/>
    <property type="match status" value="1"/>
</dbReference>
<keyword evidence="14" id="KW-1185">Reference proteome</keyword>
<organism evidence="13 14">
    <name type="scientific">Paraburkholderia solisilvae</name>
    <dbReference type="NCBI Taxonomy" id="624376"/>
    <lineage>
        <taxon>Bacteria</taxon>
        <taxon>Pseudomonadati</taxon>
        <taxon>Pseudomonadota</taxon>
        <taxon>Betaproteobacteria</taxon>
        <taxon>Burkholderiales</taxon>
        <taxon>Burkholderiaceae</taxon>
        <taxon>Paraburkholderia</taxon>
    </lineage>
</organism>
<dbReference type="SUPFAM" id="SSF141729">
    <property type="entry name" value="FimD N-terminal domain-like"/>
    <property type="match status" value="1"/>
</dbReference>
<comment type="similarity">
    <text evidence="2 9">Belongs to the fimbrial export usher family.</text>
</comment>
<dbReference type="EMBL" id="CADIKF010000010">
    <property type="protein sequence ID" value="CAB3753560.1"/>
    <property type="molecule type" value="Genomic_DNA"/>
</dbReference>
<evidence type="ECO:0000256" key="10">
    <source>
        <dbReference type="SAM" id="SignalP"/>
    </source>
</evidence>
<dbReference type="Proteomes" id="UP000494329">
    <property type="component" value="Unassembled WGS sequence"/>
</dbReference>
<dbReference type="Gene3D" id="3.10.20.410">
    <property type="match status" value="1"/>
</dbReference>
<protein>
    <submittedName>
        <fullName evidence="13">Outer membrane usher protein HtrE</fullName>
    </submittedName>
</protein>
<keyword evidence="7 9" id="KW-0472">Membrane</keyword>
<dbReference type="GO" id="GO:0009279">
    <property type="term" value="C:cell outer membrane"/>
    <property type="evidence" value="ECO:0007669"/>
    <property type="project" value="UniProtKB-SubCell"/>
</dbReference>
<keyword evidence="8 9" id="KW-0998">Cell outer membrane</keyword>
<dbReference type="InterPro" id="IPR043142">
    <property type="entry name" value="PapC-like_C_sf"/>
</dbReference>
<evidence type="ECO:0000256" key="4">
    <source>
        <dbReference type="ARBA" id="ARBA00022452"/>
    </source>
</evidence>
<dbReference type="InterPro" id="IPR025885">
    <property type="entry name" value="PapC_N"/>
</dbReference>
<evidence type="ECO:0000256" key="2">
    <source>
        <dbReference type="ARBA" id="ARBA00008064"/>
    </source>
</evidence>
<reference evidence="13 14" key="1">
    <citation type="submission" date="2020-04" db="EMBL/GenBank/DDBJ databases">
        <authorList>
            <person name="De Canck E."/>
        </authorList>
    </citation>
    <scope>NUCLEOTIDE SEQUENCE [LARGE SCALE GENOMIC DNA]</scope>
    <source>
        <strain evidence="13 14">LMG 29739</strain>
    </source>
</reference>
<dbReference type="Pfam" id="PF13953">
    <property type="entry name" value="PapC_C"/>
    <property type="match status" value="1"/>
</dbReference>
<keyword evidence="4" id="KW-1134">Transmembrane beta strand</keyword>
<dbReference type="PANTHER" id="PTHR30451">
    <property type="entry name" value="OUTER MEMBRANE USHER PROTEIN"/>
    <property type="match status" value="1"/>
</dbReference>
<feature type="chain" id="PRO_5027061201" evidence="10">
    <location>
        <begin position="30"/>
        <end position="858"/>
    </location>
</feature>
<dbReference type="InterPro" id="IPR000015">
    <property type="entry name" value="Fimb_usher"/>
</dbReference>
<dbReference type="InterPro" id="IPR018030">
    <property type="entry name" value="Fimbrial_membr_usher_CS"/>
</dbReference>
<dbReference type="InterPro" id="IPR042186">
    <property type="entry name" value="FimD_plug_dom"/>
</dbReference>
<comment type="subcellular location">
    <subcellularLocation>
        <location evidence="1 9">Cell outer membrane</location>
        <topology evidence="1 9">Multi-pass membrane protein</topology>
    </subcellularLocation>
</comment>
<evidence type="ECO:0000313" key="13">
    <source>
        <dbReference type="EMBL" id="CAB3753560.1"/>
    </source>
</evidence>
<dbReference type="PANTHER" id="PTHR30451:SF20">
    <property type="entry name" value="FIMBRIAE USHER"/>
    <property type="match status" value="1"/>
</dbReference>
<keyword evidence="6 10" id="KW-0732">Signal</keyword>